<evidence type="ECO:0000313" key="1">
    <source>
        <dbReference type="EMBL" id="KAB0796365.1"/>
    </source>
</evidence>
<reference evidence="1 2" key="1">
    <citation type="journal article" date="2018" name="Elife">
        <title>Firefly genomes illuminate parallel origins of bioluminescence in beetles.</title>
        <authorList>
            <person name="Fallon T.R."/>
            <person name="Lower S.E."/>
            <person name="Chang C.H."/>
            <person name="Bessho-Uehara M."/>
            <person name="Martin G.J."/>
            <person name="Bewick A.J."/>
            <person name="Behringer M."/>
            <person name="Debat H.J."/>
            <person name="Wong I."/>
            <person name="Day J.C."/>
            <person name="Suvorov A."/>
            <person name="Silva C.J."/>
            <person name="Stanger-Hall K.F."/>
            <person name="Hall D.W."/>
            <person name="Schmitz R.J."/>
            <person name="Nelson D.R."/>
            <person name="Lewis S.M."/>
            <person name="Shigenobu S."/>
            <person name="Bybee S.M."/>
            <person name="Larracuente A.M."/>
            <person name="Oba Y."/>
            <person name="Weng J.K."/>
        </authorList>
    </citation>
    <scope>NUCLEOTIDE SEQUENCE [LARGE SCALE GENOMIC DNA]</scope>
    <source>
        <strain evidence="1">1611_PpyrPB1</strain>
        <tissue evidence="1">Whole body</tissue>
    </source>
</reference>
<gene>
    <name evidence="1" type="ORF">PPYR_10426</name>
</gene>
<proteinExistence type="predicted"/>
<dbReference type="EMBL" id="VVIM01000007">
    <property type="protein sequence ID" value="KAB0796365.1"/>
    <property type="molecule type" value="Genomic_DNA"/>
</dbReference>
<dbReference type="InParanoid" id="A0A5N4AGA5"/>
<protein>
    <submittedName>
        <fullName evidence="1">Uncharacterized protein</fullName>
    </submittedName>
</protein>
<keyword evidence="2" id="KW-1185">Reference proteome</keyword>
<sequence>IVIVACLVVCASAKPWGWGHGHHLPLVAHGHDDGQWHGEGLVESQDWAGRAEHLAGVHGHGLVHGHGFVHGHGALIGGHAGAIVTHAHHGAILGHHGHW</sequence>
<comment type="caution">
    <text evidence="1">The sequence shown here is derived from an EMBL/GenBank/DDBJ whole genome shotgun (WGS) entry which is preliminary data.</text>
</comment>
<feature type="non-terminal residue" evidence="1">
    <location>
        <position position="1"/>
    </location>
</feature>
<dbReference type="AlphaFoldDB" id="A0A5N4AGA5"/>
<organism evidence="1 2">
    <name type="scientific">Photinus pyralis</name>
    <name type="common">Common eastern firefly</name>
    <name type="synonym">Lampyris pyralis</name>
    <dbReference type="NCBI Taxonomy" id="7054"/>
    <lineage>
        <taxon>Eukaryota</taxon>
        <taxon>Metazoa</taxon>
        <taxon>Ecdysozoa</taxon>
        <taxon>Arthropoda</taxon>
        <taxon>Hexapoda</taxon>
        <taxon>Insecta</taxon>
        <taxon>Pterygota</taxon>
        <taxon>Neoptera</taxon>
        <taxon>Endopterygota</taxon>
        <taxon>Coleoptera</taxon>
        <taxon>Polyphaga</taxon>
        <taxon>Elateriformia</taxon>
        <taxon>Elateroidea</taxon>
        <taxon>Lampyridae</taxon>
        <taxon>Lampyrinae</taxon>
        <taxon>Photinus</taxon>
    </lineage>
</organism>
<dbReference type="Proteomes" id="UP000327044">
    <property type="component" value="Unassembled WGS sequence"/>
</dbReference>
<name>A0A5N4AGA5_PHOPY</name>
<evidence type="ECO:0000313" key="2">
    <source>
        <dbReference type="Proteomes" id="UP000327044"/>
    </source>
</evidence>
<accession>A0A5N4AGA5</accession>